<accession>A0ABQ8Y9P4</accession>
<name>A0ABQ8Y9P4_9EUKA</name>
<sequence length="99" mass="11645">MQNLTKPFPQHLNPIILGTTNWVIKEKIQTKKLYLRSTRNLIFYVFDMDRVVPKKNRGDTLLLVMVGRFNSRKNKKKQKKISQNHNPFVIIDTAVPEIP</sequence>
<dbReference type="Proteomes" id="UP001150062">
    <property type="component" value="Unassembled WGS sequence"/>
</dbReference>
<reference evidence="1" key="1">
    <citation type="submission" date="2022-08" db="EMBL/GenBank/DDBJ databases">
        <title>Novel sulfate-reducing endosymbionts in the free-living metamonad Anaeramoeba.</title>
        <authorList>
            <person name="Jerlstrom-Hultqvist J."/>
            <person name="Cepicka I."/>
            <person name="Gallot-Lavallee L."/>
            <person name="Salas-Leiva D."/>
            <person name="Curtis B.A."/>
            <person name="Zahonova K."/>
            <person name="Pipaliya S."/>
            <person name="Dacks J."/>
            <person name="Roger A.J."/>
        </authorList>
    </citation>
    <scope>NUCLEOTIDE SEQUENCE</scope>
    <source>
        <strain evidence="1">Schooner1</strain>
    </source>
</reference>
<keyword evidence="2" id="KW-1185">Reference proteome</keyword>
<comment type="caution">
    <text evidence="1">The sequence shown here is derived from an EMBL/GenBank/DDBJ whole genome shotgun (WGS) entry which is preliminary data.</text>
</comment>
<evidence type="ECO:0000313" key="2">
    <source>
        <dbReference type="Proteomes" id="UP001150062"/>
    </source>
</evidence>
<protein>
    <recommendedName>
        <fullName evidence="3">Single-stranded DNA binding protein</fullName>
    </recommendedName>
</protein>
<dbReference type="EMBL" id="JAOAOG010000191">
    <property type="protein sequence ID" value="KAJ6241528.1"/>
    <property type="molecule type" value="Genomic_DNA"/>
</dbReference>
<evidence type="ECO:0000313" key="1">
    <source>
        <dbReference type="EMBL" id="KAJ6241528.1"/>
    </source>
</evidence>
<organism evidence="1 2">
    <name type="scientific">Anaeramoeba flamelloides</name>
    <dbReference type="NCBI Taxonomy" id="1746091"/>
    <lineage>
        <taxon>Eukaryota</taxon>
        <taxon>Metamonada</taxon>
        <taxon>Anaeramoebidae</taxon>
        <taxon>Anaeramoeba</taxon>
    </lineage>
</organism>
<gene>
    <name evidence="1" type="ORF">M0813_00226</name>
</gene>
<proteinExistence type="predicted"/>
<evidence type="ECO:0008006" key="3">
    <source>
        <dbReference type="Google" id="ProtNLM"/>
    </source>
</evidence>